<comment type="caution">
    <text evidence="2">The sequence shown here is derived from an EMBL/GenBank/DDBJ whole genome shotgun (WGS) entry which is preliminary data.</text>
</comment>
<gene>
    <name evidence="2" type="ORF">GCM10007170_14140</name>
</gene>
<reference evidence="3" key="1">
    <citation type="journal article" date="2019" name="Int. J. Syst. Evol. Microbiol.">
        <title>The Global Catalogue of Microorganisms (GCM) 10K type strain sequencing project: providing services to taxonomists for standard genome sequencing and annotation.</title>
        <authorList>
            <consortium name="The Broad Institute Genomics Platform"/>
            <consortium name="The Broad Institute Genome Sequencing Center for Infectious Disease"/>
            <person name="Wu L."/>
            <person name="Ma J."/>
        </authorList>
    </citation>
    <scope>NUCLEOTIDE SEQUENCE [LARGE SCALE GENOMIC DNA]</scope>
    <source>
        <strain evidence="3">CGMCC 1.12778</strain>
    </source>
</reference>
<protein>
    <recommendedName>
        <fullName evidence="4">DUF4142 domain-containing protein</fullName>
    </recommendedName>
</protein>
<accession>A0ABQ2AL76</accession>
<keyword evidence="1" id="KW-0732">Signal</keyword>
<keyword evidence="3" id="KW-1185">Reference proteome</keyword>
<dbReference type="EMBL" id="BMFW01000004">
    <property type="protein sequence ID" value="GGH93384.1"/>
    <property type="molecule type" value="Genomic_DNA"/>
</dbReference>
<evidence type="ECO:0000256" key="1">
    <source>
        <dbReference type="SAM" id="SignalP"/>
    </source>
</evidence>
<evidence type="ECO:0008006" key="4">
    <source>
        <dbReference type="Google" id="ProtNLM"/>
    </source>
</evidence>
<proteinExistence type="predicted"/>
<evidence type="ECO:0000313" key="3">
    <source>
        <dbReference type="Proteomes" id="UP000643279"/>
    </source>
</evidence>
<dbReference type="RefSeq" id="WP_229748368.1">
    <property type="nucleotide sequence ID" value="NZ_BMFW01000004.1"/>
</dbReference>
<name>A0ABQ2AL76_9MICC</name>
<feature type="chain" id="PRO_5046303534" description="DUF4142 domain-containing protein" evidence="1">
    <location>
        <begin position="33"/>
        <end position="256"/>
    </location>
</feature>
<sequence length="256" mass="25551">MKSSIPSMKTRIGVGAAAILAAGGMVSMGVGAASASPSASTSSTASASHSAKAWGQGSDHNEGAHGGLGLFLNLSADSPQSVGDRAAKAATALVNHPQLFNKLPAALQADITALKDAAPADRVADAYKIKTTALSGGYGAEIQQRAQNALNGEAGESGQAEAGEDGLRQELRTALTSDHPGAALQKAADQLIGHPDLFAKLPANLQADLTNLKNAAPADADALATKIKDTALNGGYGAQVQKMVQALVQKAAAPAA</sequence>
<organism evidence="2 3">
    <name type="scientific">Arthrobacter liuii</name>
    <dbReference type="NCBI Taxonomy" id="1476996"/>
    <lineage>
        <taxon>Bacteria</taxon>
        <taxon>Bacillati</taxon>
        <taxon>Actinomycetota</taxon>
        <taxon>Actinomycetes</taxon>
        <taxon>Micrococcales</taxon>
        <taxon>Micrococcaceae</taxon>
        <taxon>Arthrobacter</taxon>
    </lineage>
</organism>
<feature type="signal peptide" evidence="1">
    <location>
        <begin position="1"/>
        <end position="32"/>
    </location>
</feature>
<dbReference type="Proteomes" id="UP000643279">
    <property type="component" value="Unassembled WGS sequence"/>
</dbReference>
<evidence type="ECO:0000313" key="2">
    <source>
        <dbReference type="EMBL" id="GGH93384.1"/>
    </source>
</evidence>